<dbReference type="Proteomes" id="UP000008493">
    <property type="component" value="Unassembled WGS sequence"/>
</dbReference>
<name>K5WSN3_AGABU</name>
<dbReference type="AlphaFoldDB" id="K5WSN3"/>
<protein>
    <submittedName>
        <fullName evidence="2">Uncharacterized protein</fullName>
    </submittedName>
</protein>
<reference evidence="3" key="1">
    <citation type="journal article" date="2012" name="Proc. Natl. Acad. Sci. U.S.A.">
        <title>Genome sequence of the button mushroom Agaricus bisporus reveals mechanisms governing adaptation to a humic-rich ecological niche.</title>
        <authorList>
            <person name="Morin E."/>
            <person name="Kohler A."/>
            <person name="Baker A.R."/>
            <person name="Foulongne-Oriol M."/>
            <person name="Lombard V."/>
            <person name="Nagy L.G."/>
            <person name="Ohm R.A."/>
            <person name="Patyshakuliyeva A."/>
            <person name="Brun A."/>
            <person name="Aerts A.L."/>
            <person name="Bailey A.M."/>
            <person name="Billette C."/>
            <person name="Coutinho P.M."/>
            <person name="Deakin G."/>
            <person name="Doddapaneni H."/>
            <person name="Floudas D."/>
            <person name="Grimwood J."/>
            <person name="Hilden K."/>
            <person name="Kuees U."/>
            <person name="LaButti K.M."/>
            <person name="Lapidus A."/>
            <person name="Lindquist E.A."/>
            <person name="Lucas S.M."/>
            <person name="Murat C."/>
            <person name="Riley R.W."/>
            <person name="Salamov A.A."/>
            <person name="Schmutz J."/>
            <person name="Subramanian V."/>
            <person name="Woesten H.A.B."/>
            <person name="Xu J."/>
            <person name="Eastwood D.C."/>
            <person name="Foster G.D."/>
            <person name="Sonnenberg A.S."/>
            <person name="Cullen D."/>
            <person name="de Vries R.P."/>
            <person name="Lundell T."/>
            <person name="Hibbett D.S."/>
            <person name="Henrissat B."/>
            <person name="Burton K.S."/>
            <person name="Kerrigan R.W."/>
            <person name="Challen M.P."/>
            <person name="Grigoriev I.V."/>
            <person name="Martin F."/>
        </authorList>
    </citation>
    <scope>NUCLEOTIDE SEQUENCE [LARGE SCALE GENOMIC DNA]</scope>
    <source>
        <strain evidence="3">JB137-S8 / ATCC MYA-4627 / FGSC 10392</strain>
    </source>
</reference>
<dbReference type="KEGG" id="abp:AGABI1DRAFT107606"/>
<dbReference type="RefSeq" id="XP_007331078.1">
    <property type="nucleotide sequence ID" value="XM_007331016.1"/>
</dbReference>
<evidence type="ECO:0000313" key="2">
    <source>
        <dbReference type="EMBL" id="EKM78426.1"/>
    </source>
</evidence>
<dbReference type="GeneID" id="18822431"/>
<feature type="compositionally biased region" description="Polar residues" evidence="1">
    <location>
        <begin position="10"/>
        <end position="22"/>
    </location>
</feature>
<dbReference type="eggNOG" id="ENOG502T25W">
    <property type="taxonomic scope" value="Eukaryota"/>
</dbReference>
<feature type="region of interest" description="Disordered" evidence="1">
    <location>
        <begin position="1"/>
        <end position="22"/>
    </location>
</feature>
<sequence length="318" mass="34897">MWNRDIIRQTAESSSRPDGSQKATSHCWAHVQGFCGTRNCPHFHPADIQPYIKYTPCPAWLLCDKRDTCPFKHFDGVPTSQVPEQPVAQPAIAAPAPAHAYYPSQPPSVPVAYTPPTHLRPNAVEVCGTTYFPYAQAQNVAMEGEYNYSMPAPVPVPVPVPMAAPVPVPLPIQLPTHLAMDIPPPTSPPPSYHYVPQENLFYGEYSTLVPSYVTEPPESQTPRPASEPTSAVPLEDSGSWLAHPDSGSYPESVPGMGILPEVEQPVTDRNSAEAESREAEDQRKKRRSTGHVRRISVNIKTGEVIERTLEGRHGVYGL</sequence>
<dbReference type="HOGENOM" id="CLU_769381_0_0_1"/>
<dbReference type="OMA" id="HSHCWAY"/>
<evidence type="ECO:0000313" key="3">
    <source>
        <dbReference type="Proteomes" id="UP000008493"/>
    </source>
</evidence>
<evidence type="ECO:0000256" key="1">
    <source>
        <dbReference type="SAM" id="MobiDB-lite"/>
    </source>
</evidence>
<organism evidence="2 3">
    <name type="scientific">Agaricus bisporus var. burnettii (strain JB137-S8 / ATCC MYA-4627 / FGSC 10392)</name>
    <name type="common">White button mushroom</name>
    <dbReference type="NCBI Taxonomy" id="597362"/>
    <lineage>
        <taxon>Eukaryota</taxon>
        <taxon>Fungi</taxon>
        <taxon>Dikarya</taxon>
        <taxon>Basidiomycota</taxon>
        <taxon>Agaricomycotina</taxon>
        <taxon>Agaricomycetes</taxon>
        <taxon>Agaricomycetidae</taxon>
        <taxon>Agaricales</taxon>
        <taxon>Agaricineae</taxon>
        <taxon>Agaricaceae</taxon>
        <taxon>Agaricus</taxon>
    </lineage>
</organism>
<gene>
    <name evidence="2" type="ORF">AGABI1DRAFT_107606</name>
</gene>
<feature type="compositionally biased region" description="Polar residues" evidence="1">
    <location>
        <begin position="217"/>
        <end position="229"/>
    </location>
</feature>
<proteinExistence type="predicted"/>
<feature type="compositionally biased region" description="Basic and acidic residues" evidence="1">
    <location>
        <begin position="270"/>
        <end position="283"/>
    </location>
</feature>
<dbReference type="EMBL" id="JH971392">
    <property type="protein sequence ID" value="EKM78426.1"/>
    <property type="molecule type" value="Genomic_DNA"/>
</dbReference>
<keyword evidence="3" id="KW-1185">Reference proteome</keyword>
<dbReference type="OrthoDB" id="410307at2759"/>
<accession>K5WSN3</accession>
<dbReference type="STRING" id="597362.K5WSN3"/>
<feature type="region of interest" description="Disordered" evidence="1">
    <location>
        <begin position="212"/>
        <end position="292"/>
    </location>
</feature>
<dbReference type="InParanoid" id="K5WSN3"/>